<reference evidence="4" key="2">
    <citation type="journal article" date="2023" name="Science">
        <title>Genomic signatures of disease resistance in endangered staghorn corals.</title>
        <authorList>
            <person name="Vollmer S.V."/>
            <person name="Selwyn J.D."/>
            <person name="Despard B.A."/>
            <person name="Roesel C.L."/>
        </authorList>
    </citation>
    <scope>NUCLEOTIDE SEQUENCE</scope>
    <source>
        <strain evidence="4">K2</strain>
    </source>
</reference>
<evidence type="ECO:0000256" key="2">
    <source>
        <dbReference type="SAM" id="MobiDB-lite"/>
    </source>
</evidence>
<dbReference type="InterPro" id="IPR019384">
    <property type="entry name" value="FHIP"/>
</dbReference>
<dbReference type="Proteomes" id="UP001249851">
    <property type="component" value="Unassembled WGS sequence"/>
</dbReference>
<evidence type="ECO:0000313" key="5">
    <source>
        <dbReference type="Proteomes" id="UP001249851"/>
    </source>
</evidence>
<name>A0AAD9QUP7_ACRCE</name>
<dbReference type="Pfam" id="PF19311">
    <property type="entry name" value="KELAA"/>
    <property type="match status" value="1"/>
</dbReference>
<evidence type="ECO:0000313" key="4">
    <source>
        <dbReference type="EMBL" id="KAK2567877.1"/>
    </source>
</evidence>
<gene>
    <name evidence="4" type="ORF">P5673_007765</name>
</gene>
<sequence>MSLLKKLASLSPLQSPNAEAEKKQLAEGRAELGSADYLRLVDVHWNNAKAIIALDEKTVGHQERCNILVHHLNEIVSVLVDEKDGDPGPCLQYVLDEDVFQNVYNWSASNKNCVKDMKREQLVLFRNLIEKARAHLFIYEQVWKPLLYLLDSCVNKISPDMEEPFVAVLKGLCVSVNRDIALLDLFFLDNHHHGQIAKLSVFSLLIPFVHRDGNIGNWARDAMLLCMALSSVDTRLGTYIAEDTDFCPVLATGLSGLFSDLPTSLDIPSEDWYSLERGLWATFPELVSFLRSLEFCNNVIQIAHTQVQTKLLDLIYQGFLVSVMASSLSQTSDTALIAATAYLDLFLRSITDANLMKVFLKFILIERSDGVPILELLVSRIAQESQLAVISLGLFYTLLDLNCEDIMYSLVLKYLIPCTHILSSQKRTIKEVDFYSKSASKFLSLIPACCDSSRSPSPSSSAENLTTNPKTPMTVDLKSSELVFYRSTQLEKLYSDVCSDYLEYLADARNAIRDCQIRCVCWCAPYDGQTQPAPCPEDFVAMVTRARSASNSSASVANGNIPNQRRVLTSLDDTHIPQKRSKSANEDEQKPRVPDLGLFITTLFQKVERMPQNSFYVNLILTGVVSRLALYPQPLLRSFLLNYNMVLKPGVRSLFQILSSVKIKVENIANQTEGLDRLLHRARKNLILREEKSRASIQSVVIDVQQPVKVAKNAESRSPTATRKLLQRQRTDSSLLSRARFFQDGPPPKSFGSKFSLGKQSLADQASGNPQSGMGTLKRRGSESTSSSLSLSDSWESLASLSPQSGSVADLSADDFPRPGTVRKFSVPAKLGQSSPKNSFVKNSFRRKNPKTVKNAVYCIVVLEEWLKELAAISQEHALLLGTGEECQVPG</sequence>
<feature type="region of interest" description="Disordered" evidence="2">
    <location>
        <begin position="711"/>
        <end position="789"/>
    </location>
</feature>
<feature type="compositionally biased region" description="Polar residues" evidence="2">
    <location>
        <begin position="758"/>
        <end position="774"/>
    </location>
</feature>
<dbReference type="EMBL" id="JARQWQ010000013">
    <property type="protein sequence ID" value="KAK2567877.1"/>
    <property type="molecule type" value="Genomic_DNA"/>
</dbReference>
<keyword evidence="5" id="KW-1185">Reference proteome</keyword>
<feature type="region of interest" description="Disordered" evidence="2">
    <location>
        <begin position="570"/>
        <end position="590"/>
    </location>
</feature>
<feature type="domain" description="FHF complex subunit HOOK-interacting protein C-terminal" evidence="3">
    <location>
        <begin position="597"/>
        <end position="687"/>
    </location>
</feature>
<dbReference type="InterPro" id="IPR045669">
    <property type="entry name" value="FHIP_C"/>
</dbReference>
<dbReference type="Pfam" id="PF19314">
    <property type="entry name" value="DUF5917"/>
    <property type="match status" value="1"/>
</dbReference>
<comment type="caution">
    <text evidence="4">The sequence shown here is derived from an EMBL/GenBank/DDBJ whole genome shotgun (WGS) entry which is preliminary data.</text>
</comment>
<proteinExistence type="inferred from homology"/>
<dbReference type="PANTHER" id="PTHR21705">
    <property type="entry name" value="RAI16 PROTEIN-RELATED"/>
    <property type="match status" value="1"/>
</dbReference>
<reference evidence="4" key="1">
    <citation type="journal article" date="2023" name="G3 (Bethesda)">
        <title>Whole genome assembly and annotation of the endangered Caribbean coral Acropora cervicornis.</title>
        <authorList>
            <person name="Selwyn J.D."/>
            <person name="Vollmer S.V."/>
        </authorList>
    </citation>
    <scope>NUCLEOTIDE SEQUENCE</scope>
    <source>
        <strain evidence="4">K2</strain>
    </source>
</reference>
<dbReference type="Pfam" id="PF10257">
    <property type="entry name" value="RAI16-like"/>
    <property type="match status" value="1"/>
</dbReference>
<accession>A0AAD9QUP7</accession>
<dbReference type="InterPro" id="IPR045668">
    <property type="entry name" value="FHIP_KELAA_motif"/>
</dbReference>
<protein>
    <submittedName>
        <fullName evidence="4">FHIP family protein</fullName>
    </submittedName>
</protein>
<organism evidence="4 5">
    <name type="scientific">Acropora cervicornis</name>
    <name type="common">Staghorn coral</name>
    <dbReference type="NCBI Taxonomy" id="6130"/>
    <lineage>
        <taxon>Eukaryota</taxon>
        <taxon>Metazoa</taxon>
        <taxon>Cnidaria</taxon>
        <taxon>Anthozoa</taxon>
        <taxon>Hexacorallia</taxon>
        <taxon>Scleractinia</taxon>
        <taxon>Astrocoeniina</taxon>
        <taxon>Acroporidae</taxon>
        <taxon>Acropora</taxon>
    </lineage>
</organism>
<evidence type="ECO:0000256" key="1">
    <source>
        <dbReference type="ARBA" id="ARBA00024336"/>
    </source>
</evidence>
<evidence type="ECO:0000259" key="3">
    <source>
        <dbReference type="Pfam" id="PF19314"/>
    </source>
</evidence>
<dbReference type="AlphaFoldDB" id="A0AAD9QUP7"/>
<comment type="similarity">
    <text evidence="1">Belongs to the FHIP family.</text>
</comment>
<dbReference type="PANTHER" id="PTHR21705:SF11">
    <property type="entry name" value="FHIP FAMILY PROTEIN CG3558"/>
    <property type="match status" value="1"/>
</dbReference>